<keyword evidence="1" id="KW-0812">Transmembrane</keyword>
<proteinExistence type="predicted"/>
<feature type="transmembrane region" description="Helical" evidence="1">
    <location>
        <begin position="36"/>
        <end position="55"/>
    </location>
</feature>
<name>A0AAW0C3R6_9AGAR</name>
<accession>A0AAW0C3R6</accession>
<dbReference type="EMBL" id="JAWWNJ010000023">
    <property type="protein sequence ID" value="KAK7033230.1"/>
    <property type="molecule type" value="Genomic_DNA"/>
</dbReference>
<dbReference type="Proteomes" id="UP001362999">
    <property type="component" value="Unassembled WGS sequence"/>
</dbReference>
<sequence length="200" mass="22223">MAVNRDPQCIFLLYHHLATPLSPPTTDPKDPSMFEIYLRWVVAFLVHLGLVVVMVEHIAPLPLGGQVARLKGRAYRSRDESYKMGKDRSIDSCGQMSFLGACTFLSCLPSSTGLKQRDRCTALTFKSRSAMVRGLVLSETVNRRLYRAGRTDVISDLGLTVNASDRHMSTAGSRETSFGCEGVFLRCLTRLLGGVRCQEY</sequence>
<keyword evidence="1" id="KW-0472">Membrane</keyword>
<keyword evidence="1" id="KW-1133">Transmembrane helix</keyword>
<reference evidence="2 3" key="1">
    <citation type="journal article" date="2024" name="J Genomics">
        <title>Draft genome sequencing and assembly of Favolaschia claudopus CIRM-BRFM 2984 isolated from oak limbs.</title>
        <authorList>
            <person name="Navarro D."/>
            <person name="Drula E."/>
            <person name="Chaduli D."/>
            <person name="Cazenave R."/>
            <person name="Ahrendt S."/>
            <person name="Wang J."/>
            <person name="Lipzen A."/>
            <person name="Daum C."/>
            <person name="Barry K."/>
            <person name="Grigoriev I.V."/>
            <person name="Favel A."/>
            <person name="Rosso M.N."/>
            <person name="Martin F."/>
        </authorList>
    </citation>
    <scope>NUCLEOTIDE SEQUENCE [LARGE SCALE GENOMIC DNA]</scope>
    <source>
        <strain evidence="2 3">CIRM-BRFM 2984</strain>
    </source>
</reference>
<dbReference type="AlphaFoldDB" id="A0AAW0C3R6"/>
<organism evidence="2 3">
    <name type="scientific">Favolaschia claudopus</name>
    <dbReference type="NCBI Taxonomy" id="2862362"/>
    <lineage>
        <taxon>Eukaryota</taxon>
        <taxon>Fungi</taxon>
        <taxon>Dikarya</taxon>
        <taxon>Basidiomycota</taxon>
        <taxon>Agaricomycotina</taxon>
        <taxon>Agaricomycetes</taxon>
        <taxon>Agaricomycetidae</taxon>
        <taxon>Agaricales</taxon>
        <taxon>Marasmiineae</taxon>
        <taxon>Mycenaceae</taxon>
        <taxon>Favolaschia</taxon>
    </lineage>
</organism>
<protein>
    <submittedName>
        <fullName evidence="2">Uncharacterized protein</fullName>
    </submittedName>
</protein>
<evidence type="ECO:0000256" key="1">
    <source>
        <dbReference type="SAM" id="Phobius"/>
    </source>
</evidence>
<evidence type="ECO:0000313" key="2">
    <source>
        <dbReference type="EMBL" id="KAK7033230.1"/>
    </source>
</evidence>
<keyword evidence="3" id="KW-1185">Reference proteome</keyword>
<gene>
    <name evidence="2" type="ORF">R3P38DRAFT_788712</name>
</gene>
<evidence type="ECO:0000313" key="3">
    <source>
        <dbReference type="Proteomes" id="UP001362999"/>
    </source>
</evidence>
<comment type="caution">
    <text evidence="2">The sequence shown here is derived from an EMBL/GenBank/DDBJ whole genome shotgun (WGS) entry which is preliminary data.</text>
</comment>